<dbReference type="PROSITE" id="PS50005">
    <property type="entry name" value="TPR"/>
    <property type="match status" value="3"/>
</dbReference>
<dbReference type="HOGENOM" id="CLU_003728_11_2_3"/>
<feature type="chain" id="PRO_5003937215" evidence="4">
    <location>
        <begin position="42"/>
        <end position="207"/>
    </location>
</feature>
<evidence type="ECO:0000256" key="4">
    <source>
        <dbReference type="SAM" id="SignalP"/>
    </source>
</evidence>
<reference evidence="5 6" key="1">
    <citation type="submission" date="2012-05" db="EMBL/GenBank/DDBJ databases">
        <title>Finished chromosome of genome of Chamaesiphon sp. PCC 6605.</title>
        <authorList>
            <consortium name="US DOE Joint Genome Institute"/>
            <person name="Gugger M."/>
            <person name="Coursin T."/>
            <person name="Rippka R."/>
            <person name="Tandeau De Marsac N."/>
            <person name="Huntemann M."/>
            <person name="Wei C.-L."/>
            <person name="Han J."/>
            <person name="Detter J.C."/>
            <person name="Han C."/>
            <person name="Tapia R."/>
            <person name="Chen A."/>
            <person name="Kyrpides N."/>
            <person name="Mavromatis K."/>
            <person name="Markowitz V."/>
            <person name="Szeto E."/>
            <person name="Ivanova N."/>
            <person name="Pagani I."/>
            <person name="Pati A."/>
            <person name="Goodwin L."/>
            <person name="Nordberg H.P."/>
            <person name="Cantor M.N."/>
            <person name="Hua S.X."/>
            <person name="Woyke T."/>
            <person name="Kerfeld C.A."/>
        </authorList>
    </citation>
    <scope>NUCLEOTIDE SEQUENCE [LARGE SCALE GENOMIC DNA]</scope>
    <source>
        <strain evidence="6">ATCC 27169 / PCC 6605</strain>
    </source>
</reference>
<dbReference type="InterPro" id="IPR011990">
    <property type="entry name" value="TPR-like_helical_dom_sf"/>
</dbReference>
<evidence type="ECO:0000256" key="3">
    <source>
        <dbReference type="PROSITE-ProRule" id="PRU00339"/>
    </source>
</evidence>
<evidence type="ECO:0000256" key="2">
    <source>
        <dbReference type="ARBA" id="ARBA00022803"/>
    </source>
</evidence>
<dbReference type="Gene3D" id="1.25.40.10">
    <property type="entry name" value="Tetratricopeptide repeat domain"/>
    <property type="match status" value="2"/>
</dbReference>
<dbReference type="Proteomes" id="UP000010366">
    <property type="component" value="Chromosome"/>
</dbReference>
<dbReference type="GO" id="GO:0046813">
    <property type="term" value="P:receptor-mediated virion attachment to host cell"/>
    <property type="evidence" value="ECO:0007669"/>
    <property type="project" value="TreeGrafter"/>
</dbReference>
<keyword evidence="6" id="KW-1185">Reference proteome</keyword>
<dbReference type="InterPro" id="IPR050498">
    <property type="entry name" value="Ycf3"/>
</dbReference>
<keyword evidence="4" id="KW-0732">Signal</keyword>
<evidence type="ECO:0000256" key="1">
    <source>
        <dbReference type="ARBA" id="ARBA00022737"/>
    </source>
</evidence>
<gene>
    <name evidence="5" type="ORF">Cha6605_4542</name>
</gene>
<dbReference type="PROSITE" id="PS50293">
    <property type="entry name" value="TPR_REGION"/>
    <property type="match status" value="1"/>
</dbReference>
<feature type="repeat" description="TPR" evidence="3">
    <location>
        <begin position="122"/>
        <end position="155"/>
    </location>
</feature>
<dbReference type="EMBL" id="CP003600">
    <property type="protein sequence ID" value="AFY95467.1"/>
    <property type="molecule type" value="Genomic_DNA"/>
</dbReference>
<accession>K9UK42</accession>
<dbReference type="AlphaFoldDB" id="K9UK42"/>
<dbReference type="KEGG" id="cmp:Cha6605_4542"/>
<keyword evidence="2 3" id="KW-0802">TPR repeat</keyword>
<dbReference type="InterPro" id="IPR019734">
    <property type="entry name" value="TPR_rpt"/>
</dbReference>
<feature type="repeat" description="TPR" evidence="3">
    <location>
        <begin position="88"/>
        <end position="121"/>
    </location>
</feature>
<dbReference type="Pfam" id="PF13432">
    <property type="entry name" value="TPR_16"/>
    <property type="match status" value="1"/>
</dbReference>
<dbReference type="STRING" id="1173020.Cha6605_4542"/>
<dbReference type="PANTHER" id="PTHR44858">
    <property type="entry name" value="TETRATRICOPEPTIDE REPEAT PROTEIN 6"/>
    <property type="match status" value="1"/>
</dbReference>
<organism evidence="5 6">
    <name type="scientific">Chamaesiphon minutus (strain ATCC 27169 / PCC 6605)</name>
    <dbReference type="NCBI Taxonomy" id="1173020"/>
    <lineage>
        <taxon>Bacteria</taxon>
        <taxon>Bacillati</taxon>
        <taxon>Cyanobacteriota</taxon>
        <taxon>Cyanophyceae</taxon>
        <taxon>Gomontiellales</taxon>
        <taxon>Chamaesiphonaceae</taxon>
        <taxon>Chamaesiphon</taxon>
    </lineage>
</organism>
<evidence type="ECO:0000313" key="5">
    <source>
        <dbReference type="EMBL" id="AFY95467.1"/>
    </source>
</evidence>
<dbReference type="Pfam" id="PF13414">
    <property type="entry name" value="TPR_11"/>
    <property type="match status" value="1"/>
</dbReference>
<protein>
    <submittedName>
        <fullName evidence="5">Tetratricopeptide repeat protein</fullName>
    </submittedName>
</protein>
<keyword evidence="1" id="KW-0677">Repeat</keyword>
<sequence length="207" mass="22432">MDIGATCRRPSHYRLVTNPMKAPLVLLALLLSALSMPTAVAASPSLPVNTTKPAESHNYQGTTKFQQGDPRGAILEFDRAISIDPKYAEAYINRAVAKLGLGDKQGAISDYSRAIEIDPQDALNYYNRGVAKFDAGDKQGALSDFNRAIAIKPDDAESYCNRGAVKLSLGNKKGGIADLNAGAKLFRQQGQMSDYQKTIELIRQAKK</sequence>
<dbReference type="PATRIC" id="fig|1173020.3.peg.5194"/>
<feature type="signal peptide" evidence="4">
    <location>
        <begin position="1"/>
        <end position="41"/>
    </location>
</feature>
<evidence type="ECO:0000313" key="6">
    <source>
        <dbReference type="Proteomes" id="UP000010366"/>
    </source>
</evidence>
<dbReference type="GO" id="GO:0009279">
    <property type="term" value="C:cell outer membrane"/>
    <property type="evidence" value="ECO:0007669"/>
    <property type="project" value="TreeGrafter"/>
</dbReference>
<proteinExistence type="predicted"/>
<feature type="repeat" description="TPR" evidence="3">
    <location>
        <begin position="54"/>
        <end position="87"/>
    </location>
</feature>
<dbReference type="PANTHER" id="PTHR44858:SF1">
    <property type="entry name" value="UDP-N-ACETYLGLUCOSAMINE--PEPTIDE N-ACETYLGLUCOSAMINYLTRANSFERASE SPINDLY-RELATED"/>
    <property type="match status" value="1"/>
</dbReference>
<dbReference type="SMART" id="SM00028">
    <property type="entry name" value="TPR"/>
    <property type="match status" value="4"/>
</dbReference>
<dbReference type="eggNOG" id="COG0457">
    <property type="taxonomic scope" value="Bacteria"/>
</dbReference>
<dbReference type="SUPFAM" id="SSF48452">
    <property type="entry name" value="TPR-like"/>
    <property type="match status" value="1"/>
</dbReference>
<name>K9UK42_CHAP6</name>